<dbReference type="GO" id="GO:0005164">
    <property type="term" value="F:tumor necrosis factor receptor binding"/>
    <property type="evidence" value="ECO:0007669"/>
    <property type="project" value="TreeGrafter"/>
</dbReference>
<dbReference type="GO" id="GO:0043122">
    <property type="term" value="P:regulation of canonical NF-kappaB signal transduction"/>
    <property type="evidence" value="ECO:0007669"/>
    <property type="project" value="TreeGrafter"/>
</dbReference>
<keyword evidence="3" id="KW-0832">Ubl conjugation</keyword>
<dbReference type="Gene3D" id="2.60.210.10">
    <property type="entry name" value="Apoptosis, Tumor Necrosis Factor Receptor Associated Protein 2, Chain A"/>
    <property type="match status" value="1"/>
</dbReference>
<keyword evidence="7" id="KW-1185">Reference proteome</keyword>
<keyword evidence="4" id="KW-0175">Coiled coil</keyword>
<dbReference type="FunFam" id="2.60.210.10:FF:000001">
    <property type="entry name" value="TNF receptor-associated factor"/>
    <property type="match status" value="1"/>
</dbReference>
<organism evidence="6 7">
    <name type="scientific">Pomacea canaliculata</name>
    <name type="common">Golden apple snail</name>
    <dbReference type="NCBI Taxonomy" id="400727"/>
    <lineage>
        <taxon>Eukaryota</taxon>
        <taxon>Metazoa</taxon>
        <taxon>Spiralia</taxon>
        <taxon>Lophotrochozoa</taxon>
        <taxon>Mollusca</taxon>
        <taxon>Gastropoda</taxon>
        <taxon>Caenogastropoda</taxon>
        <taxon>Architaenioglossa</taxon>
        <taxon>Ampullarioidea</taxon>
        <taxon>Ampullariidae</taxon>
        <taxon>Pomacea</taxon>
    </lineage>
</organism>
<dbReference type="InterPro" id="IPR002083">
    <property type="entry name" value="MATH/TRAF_dom"/>
</dbReference>
<dbReference type="InterPro" id="IPR008974">
    <property type="entry name" value="TRAF-like"/>
</dbReference>
<dbReference type="Gene3D" id="1.20.5.170">
    <property type="match status" value="1"/>
</dbReference>
<gene>
    <name evidence="6" type="ORF">C0Q70_18363</name>
</gene>
<comment type="caution">
    <text evidence="6">The sequence shown here is derived from an EMBL/GenBank/DDBJ whole genome shotgun (WGS) entry which is preliminary data.</text>
</comment>
<dbReference type="PANTHER" id="PTHR10131:SF138">
    <property type="entry name" value="RE66324P"/>
    <property type="match status" value="1"/>
</dbReference>
<keyword evidence="1" id="KW-1017">Isopeptide bond</keyword>
<dbReference type="SUPFAM" id="SSF49599">
    <property type="entry name" value="TRAF domain-like"/>
    <property type="match status" value="1"/>
</dbReference>
<name>A0A2T7NMZ0_POMCA</name>
<dbReference type="EMBL" id="PZQS01000011">
    <property type="protein sequence ID" value="PVD22547.1"/>
    <property type="molecule type" value="Genomic_DNA"/>
</dbReference>
<evidence type="ECO:0000256" key="2">
    <source>
        <dbReference type="ARBA" id="ARBA00022703"/>
    </source>
</evidence>
<dbReference type="SMART" id="SM00061">
    <property type="entry name" value="MATH"/>
    <property type="match status" value="1"/>
</dbReference>
<proteinExistence type="predicted"/>
<protein>
    <recommendedName>
        <fullName evidence="5">MATH domain-containing protein</fullName>
    </recommendedName>
</protein>
<dbReference type="Proteomes" id="UP000245119">
    <property type="component" value="Linkage Group LG11"/>
</dbReference>
<reference evidence="6 7" key="1">
    <citation type="submission" date="2018-04" db="EMBL/GenBank/DDBJ databases">
        <title>The genome of golden apple snail Pomacea canaliculata provides insight into stress tolerance and invasive adaptation.</title>
        <authorList>
            <person name="Liu C."/>
            <person name="Liu B."/>
            <person name="Ren Y."/>
            <person name="Zhang Y."/>
            <person name="Wang H."/>
            <person name="Li S."/>
            <person name="Jiang F."/>
            <person name="Yin L."/>
            <person name="Zhang G."/>
            <person name="Qian W."/>
            <person name="Fan W."/>
        </authorList>
    </citation>
    <scope>NUCLEOTIDE SEQUENCE [LARGE SCALE GENOMIC DNA]</scope>
    <source>
        <strain evidence="6">SZHN2017</strain>
        <tissue evidence="6">Muscle</tissue>
    </source>
</reference>
<evidence type="ECO:0000313" key="7">
    <source>
        <dbReference type="Proteomes" id="UP000245119"/>
    </source>
</evidence>
<sequence length="366" mass="40856">MEVKPFRVGGGGHRNTVELRWVERKMTDYRGSASSGSKNITLTSRQQSASGVSDGLGVLSAKVEQLEQEIRRIMQQHPPLEGAIGGVESPSVDGTASASNAGTMEVSTERFTAMEIKVSSLEPILSVLHGEMNRCIAAVESLESRFQQEIIQTQELRRKMEQYDQSIQAVNTSVSQFEVKSRELEHRLLNLSQDQADGTLLWQIPNFSKVRADAVSGKVSNIHSRPFYTGPIGYKMCVRLYPNGDGMGKGTHLSLFFTIMRSNHDALLPWPFKQKVYFMLIDQNFKKHVVDAFRSEPTSSSFQRPTSEMNIATGCPLFVALSKLTTSGLGYLKDDTMYIRVMVETEGLDQHLKQFDPRSIPLSTNN</sequence>
<feature type="domain" description="MATH" evidence="5">
    <location>
        <begin position="197"/>
        <end position="343"/>
    </location>
</feature>
<keyword evidence="2" id="KW-0053">Apoptosis</keyword>
<dbReference type="PROSITE" id="PS50144">
    <property type="entry name" value="MATH"/>
    <property type="match status" value="1"/>
</dbReference>
<accession>A0A2T7NMZ0</accession>
<dbReference type="OrthoDB" id="6499288at2759"/>
<evidence type="ECO:0000313" key="6">
    <source>
        <dbReference type="EMBL" id="PVD22547.1"/>
    </source>
</evidence>
<dbReference type="GO" id="GO:0009898">
    <property type="term" value="C:cytoplasmic side of plasma membrane"/>
    <property type="evidence" value="ECO:0007669"/>
    <property type="project" value="TreeGrafter"/>
</dbReference>
<evidence type="ECO:0000259" key="5">
    <source>
        <dbReference type="PROSITE" id="PS50144"/>
    </source>
</evidence>
<dbReference type="Pfam" id="PF21355">
    <property type="entry name" value="TRAF-mep_MATH"/>
    <property type="match status" value="1"/>
</dbReference>
<dbReference type="InterPro" id="IPR049342">
    <property type="entry name" value="TRAF1-6_MATH_dom"/>
</dbReference>
<evidence type="ECO:0000256" key="1">
    <source>
        <dbReference type="ARBA" id="ARBA00022499"/>
    </source>
</evidence>
<dbReference type="GO" id="GO:0006915">
    <property type="term" value="P:apoptotic process"/>
    <property type="evidence" value="ECO:0007669"/>
    <property type="project" value="UniProtKB-KW"/>
</dbReference>
<dbReference type="AlphaFoldDB" id="A0A2T7NMZ0"/>
<dbReference type="STRING" id="400727.A0A2T7NMZ0"/>
<dbReference type="PANTHER" id="PTHR10131">
    <property type="entry name" value="TNF RECEPTOR ASSOCIATED FACTOR"/>
    <property type="match status" value="1"/>
</dbReference>
<evidence type="ECO:0000256" key="4">
    <source>
        <dbReference type="ARBA" id="ARBA00023054"/>
    </source>
</evidence>
<evidence type="ECO:0000256" key="3">
    <source>
        <dbReference type="ARBA" id="ARBA00022843"/>
    </source>
</evidence>